<dbReference type="Gene3D" id="3.40.50.300">
    <property type="entry name" value="P-loop containing nucleotide triphosphate hydrolases"/>
    <property type="match status" value="1"/>
</dbReference>
<dbReference type="GO" id="GO:0003924">
    <property type="term" value="F:GTPase activity"/>
    <property type="evidence" value="ECO:0007669"/>
    <property type="project" value="UniProtKB-UniRule"/>
</dbReference>
<dbReference type="Gene3D" id="2.40.30.10">
    <property type="entry name" value="Translation factors"/>
    <property type="match status" value="1"/>
</dbReference>
<keyword evidence="15" id="KW-1185">Reference proteome</keyword>
<dbReference type="InterPro" id="IPR005225">
    <property type="entry name" value="Small_GTP-bd"/>
</dbReference>
<dbReference type="InterPro" id="IPR009000">
    <property type="entry name" value="Transl_B-barrel_sf"/>
</dbReference>
<dbReference type="CDD" id="cd03709">
    <property type="entry name" value="lepA_C"/>
    <property type="match status" value="1"/>
</dbReference>
<dbReference type="FunFam" id="3.30.70.2570:FF:000001">
    <property type="entry name" value="Translation factor GUF1, mitochondrial"/>
    <property type="match status" value="1"/>
</dbReference>
<dbReference type="OrthoDB" id="9801591at2"/>
<gene>
    <name evidence="12" type="primary">lepA</name>
    <name evidence="14" type="ORF">EDM57_09980</name>
</gene>
<evidence type="ECO:0000256" key="2">
    <source>
        <dbReference type="ARBA" id="ARBA00022475"/>
    </source>
</evidence>
<dbReference type="CDD" id="cd01890">
    <property type="entry name" value="LepA"/>
    <property type="match status" value="1"/>
</dbReference>
<dbReference type="Pfam" id="PF06421">
    <property type="entry name" value="LepA_C"/>
    <property type="match status" value="1"/>
</dbReference>
<comment type="similarity">
    <text evidence="10">Belongs to the GTP-binding elongation factor family. LepA subfamily.</text>
</comment>
<dbReference type="InterPro" id="IPR000795">
    <property type="entry name" value="T_Tr_GTP-bd_dom"/>
</dbReference>
<dbReference type="EMBL" id="RHHS01000022">
    <property type="protein sequence ID" value="RNB57635.1"/>
    <property type="molecule type" value="Genomic_DNA"/>
</dbReference>
<dbReference type="FunFam" id="3.40.50.300:FF:000078">
    <property type="entry name" value="Elongation factor 4"/>
    <property type="match status" value="1"/>
</dbReference>
<dbReference type="GO" id="GO:0005886">
    <property type="term" value="C:plasma membrane"/>
    <property type="evidence" value="ECO:0007669"/>
    <property type="project" value="UniProtKB-SubCell"/>
</dbReference>
<dbReference type="PROSITE" id="PS51722">
    <property type="entry name" value="G_TR_2"/>
    <property type="match status" value="1"/>
</dbReference>
<dbReference type="InterPro" id="IPR000640">
    <property type="entry name" value="EFG_V-like"/>
</dbReference>
<dbReference type="InterPro" id="IPR038363">
    <property type="entry name" value="LepA_C_sf"/>
</dbReference>
<evidence type="ECO:0000256" key="10">
    <source>
        <dbReference type="ARBA" id="ARBA00061052"/>
    </source>
</evidence>
<evidence type="ECO:0000256" key="12">
    <source>
        <dbReference type="HAMAP-Rule" id="MF_00071"/>
    </source>
</evidence>
<keyword evidence="2 12" id="KW-1003">Cell membrane</keyword>
<evidence type="ECO:0000256" key="8">
    <source>
        <dbReference type="ARBA" id="ARBA00050293"/>
    </source>
</evidence>
<keyword evidence="6 12" id="KW-0342">GTP-binding</keyword>
<organism evidence="14 15">
    <name type="scientific">Brevibacillus gelatini</name>
    <dbReference type="NCBI Taxonomy" id="1655277"/>
    <lineage>
        <taxon>Bacteria</taxon>
        <taxon>Bacillati</taxon>
        <taxon>Bacillota</taxon>
        <taxon>Bacilli</taxon>
        <taxon>Bacillales</taxon>
        <taxon>Paenibacillaceae</taxon>
        <taxon>Brevibacillus</taxon>
    </lineage>
</organism>
<dbReference type="Pfam" id="PF14492">
    <property type="entry name" value="EFG_III"/>
    <property type="match status" value="1"/>
</dbReference>
<dbReference type="InterPro" id="IPR027417">
    <property type="entry name" value="P-loop_NTPase"/>
</dbReference>
<dbReference type="Proteomes" id="UP000268829">
    <property type="component" value="Unassembled WGS sequence"/>
</dbReference>
<keyword evidence="5 12" id="KW-0648">Protein biosynthesis</keyword>
<dbReference type="NCBIfam" id="TIGR01393">
    <property type="entry name" value="lepA"/>
    <property type="match status" value="1"/>
</dbReference>
<dbReference type="InterPro" id="IPR006297">
    <property type="entry name" value="EF-4"/>
</dbReference>
<dbReference type="InterPro" id="IPR041095">
    <property type="entry name" value="EFG_II"/>
</dbReference>
<keyword evidence="3 12" id="KW-0547">Nucleotide-binding</keyword>
<dbReference type="InterPro" id="IPR013842">
    <property type="entry name" value="LepA_CTD"/>
</dbReference>
<dbReference type="FunFam" id="3.30.70.240:FF:000007">
    <property type="entry name" value="Translation factor GUF1, mitochondrial"/>
    <property type="match status" value="1"/>
</dbReference>
<dbReference type="GO" id="GO:0043022">
    <property type="term" value="F:ribosome binding"/>
    <property type="evidence" value="ECO:0007669"/>
    <property type="project" value="UniProtKB-UniRule"/>
</dbReference>
<sequence length="605" mass="67557">MDRRERQKRIRNFSIIAHIDHGKSTLADRILELTGALTAREMEAQFLDTMELEKERGITIKLNAVRLNYKADDGEDYILHLIDTPGHVDFTYEVSRSLAACEGAILVVDAAQGIEAQTLANVYLALDNNLEIIPVVNKIDLPSAEPERVKQEVEDVIGLDASEAVLTSAKAGIGIKEVLEAVVQKVPAPEGDPDAPLQALIFDSYFDPYRGVIASIRVVNGTLRKGMKIKMMATGKSFEVTEIGTSTPRQTQVEELTVGDVGYVAASIKTVGDTRVGDTITDAARPAAEPLPGYRKINPMVFCGLYPIETSEYNDLREALEKLQLNDASLQFEPETSQALGFGFRCGFLGLLHMEIIQERIEREFNINLITTAPSVIYRITRTNGEVIEIDNPSKMPEAQKIEMIEEPYVLSTIMVPKEYVGDVMQLCQGKRGDFLDMQYMGENRVQLKYDMPLSEIVYDFFDLLKSGTRGYASFDYELAGYKPSKLVKMDILLNGEMVDALSFIVHKDTAYARGKVICEKLKELIPRQQFEVPIQAAIGHKVVARETISALRKNVLAKCYGGDISRKRKLLEKQKEGKKRMKAVGSVEVPQEAFMAVLRMDDKK</sequence>
<comment type="catalytic activity">
    <reaction evidence="8 12">
        <text>GTP + H2O = GDP + phosphate + H(+)</text>
        <dbReference type="Rhea" id="RHEA:19669"/>
        <dbReference type="ChEBI" id="CHEBI:15377"/>
        <dbReference type="ChEBI" id="CHEBI:15378"/>
        <dbReference type="ChEBI" id="CHEBI:37565"/>
        <dbReference type="ChEBI" id="CHEBI:43474"/>
        <dbReference type="ChEBI" id="CHEBI:58189"/>
        <dbReference type="EC" id="3.6.5.n1"/>
    </reaction>
</comment>
<comment type="subcellular location">
    <subcellularLocation>
        <location evidence="12">Cell membrane</location>
        <topology evidence="12">Peripheral membrane protein</topology>
        <orientation evidence="12">Cytoplasmic side</orientation>
    </subcellularLocation>
</comment>
<dbReference type="CDD" id="cd03699">
    <property type="entry name" value="EF4_II"/>
    <property type="match status" value="1"/>
</dbReference>
<evidence type="ECO:0000256" key="5">
    <source>
        <dbReference type="ARBA" id="ARBA00022917"/>
    </source>
</evidence>
<dbReference type="Gene3D" id="3.30.70.240">
    <property type="match status" value="1"/>
</dbReference>
<dbReference type="HAMAP" id="MF_00071">
    <property type="entry name" value="LepA"/>
    <property type="match status" value="1"/>
</dbReference>
<accession>A0A3M8B483</accession>
<dbReference type="Pfam" id="PF03144">
    <property type="entry name" value="GTP_EFTU_D2"/>
    <property type="match status" value="1"/>
</dbReference>
<keyword evidence="14" id="KW-0251">Elongation factor</keyword>
<keyword evidence="7 12" id="KW-0472">Membrane</keyword>
<dbReference type="Gene3D" id="3.30.70.2570">
    <property type="entry name" value="Elongation factor 4, C-terminal domain"/>
    <property type="match status" value="1"/>
</dbReference>
<dbReference type="FunFam" id="2.40.30.10:FF:000015">
    <property type="entry name" value="Translation factor GUF1, mitochondrial"/>
    <property type="match status" value="1"/>
</dbReference>
<dbReference type="InterPro" id="IPR035647">
    <property type="entry name" value="EFG_III/V"/>
</dbReference>
<dbReference type="FunFam" id="3.30.70.870:FF:000004">
    <property type="entry name" value="Translation factor GUF1, mitochondrial"/>
    <property type="match status" value="1"/>
</dbReference>
<dbReference type="RefSeq" id="WP_122904619.1">
    <property type="nucleotide sequence ID" value="NZ_RHHS01000022.1"/>
</dbReference>
<feature type="binding site" evidence="12">
    <location>
        <begin position="20"/>
        <end position="25"/>
    </location>
    <ligand>
        <name>GTP</name>
        <dbReference type="ChEBI" id="CHEBI:37565"/>
    </ligand>
</feature>
<dbReference type="GO" id="GO:0003746">
    <property type="term" value="F:translation elongation factor activity"/>
    <property type="evidence" value="ECO:0007669"/>
    <property type="project" value="UniProtKB-UniRule"/>
</dbReference>
<evidence type="ECO:0000259" key="13">
    <source>
        <dbReference type="PROSITE" id="PS51722"/>
    </source>
</evidence>
<evidence type="ECO:0000256" key="1">
    <source>
        <dbReference type="ARBA" id="ARBA00005454"/>
    </source>
</evidence>
<evidence type="ECO:0000256" key="3">
    <source>
        <dbReference type="ARBA" id="ARBA00022741"/>
    </source>
</evidence>
<dbReference type="NCBIfam" id="TIGR00231">
    <property type="entry name" value="small_GTP"/>
    <property type="match status" value="1"/>
</dbReference>
<dbReference type="SUPFAM" id="SSF50447">
    <property type="entry name" value="Translation proteins"/>
    <property type="match status" value="1"/>
</dbReference>
<dbReference type="Pfam" id="PF00679">
    <property type="entry name" value="EFG_C"/>
    <property type="match status" value="1"/>
</dbReference>
<name>A0A3M8B483_9BACL</name>
<dbReference type="CDD" id="cd16260">
    <property type="entry name" value="EF4_III"/>
    <property type="match status" value="1"/>
</dbReference>
<evidence type="ECO:0000256" key="4">
    <source>
        <dbReference type="ARBA" id="ARBA00022801"/>
    </source>
</evidence>
<dbReference type="PANTHER" id="PTHR43512">
    <property type="entry name" value="TRANSLATION FACTOR GUF1-RELATED"/>
    <property type="match status" value="1"/>
</dbReference>
<proteinExistence type="inferred from homology"/>
<comment type="function">
    <text evidence="9 12">Required for accurate and efficient protein synthesis under certain stress conditions. May act as a fidelity factor of the translation reaction, by catalyzing a one-codon backward translocation of tRNAs on improperly translocated ribosomes. Back-translocation proceeds from a post-translocation (POST) complex to a pre-translocation (PRE) complex, thus giving elongation factor G a second chance to translocate the tRNAs correctly. Binds to ribosomes in a GTP-dependent manner.</text>
</comment>
<comment type="similarity">
    <text evidence="1 12">Belongs to the TRAFAC class translation factor GTPase superfamily. Classic translation factor GTPase family. LepA subfamily.</text>
</comment>
<evidence type="ECO:0000256" key="9">
    <source>
        <dbReference type="ARBA" id="ARBA00057626"/>
    </source>
</evidence>
<dbReference type="SMART" id="SM00838">
    <property type="entry name" value="EFG_C"/>
    <property type="match status" value="1"/>
</dbReference>
<dbReference type="InterPro" id="IPR035654">
    <property type="entry name" value="LepA_IV"/>
</dbReference>
<keyword evidence="4 12" id="KW-0378">Hydrolase</keyword>
<dbReference type="PROSITE" id="PS00301">
    <property type="entry name" value="G_TR_1"/>
    <property type="match status" value="1"/>
</dbReference>
<evidence type="ECO:0000256" key="11">
    <source>
        <dbReference type="ARBA" id="ARBA00066744"/>
    </source>
</evidence>
<dbReference type="PRINTS" id="PR00315">
    <property type="entry name" value="ELONGATNFCT"/>
</dbReference>
<reference evidence="14 15" key="1">
    <citation type="submission" date="2018-10" db="EMBL/GenBank/DDBJ databases">
        <title>Phylogenomics of Brevibacillus.</title>
        <authorList>
            <person name="Dunlap C."/>
        </authorList>
    </citation>
    <scope>NUCLEOTIDE SEQUENCE [LARGE SCALE GENOMIC DNA]</scope>
    <source>
        <strain evidence="14 15">DSM 100115</strain>
    </source>
</reference>
<dbReference type="InterPro" id="IPR004161">
    <property type="entry name" value="EFTu-like_2"/>
</dbReference>
<dbReference type="GO" id="GO:0005525">
    <property type="term" value="F:GTP binding"/>
    <property type="evidence" value="ECO:0007669"/>
    <property type="project" value="UniProtKB-UniRule"/>
</dbReference>
<dbReference type="Gene3D" id="3.30.70.870">
    <property type="entry name" value="Elongation Factor G (Translational Gtpase), domain 3"/>
    <property type="match status" value="1"/>
</dbReference>
<dbReference type="GO" id="GO:0045727">
    <property type="term" value="P:positive regulation of translation"/>
    <property type="evidence" value="ECO:0007669"/>
    <property type="project" value="UniProtKB-UniRule"/>
</dbReference>
<dbReference type="Pfam" id="PF00009">
    <property type="entry name" value="GTP_EFTU"/>
    <property type="match status" value="1"/>
</dbReference>
<evidence type="ECO:0000256" key="7">
    <source>
        <dbReference type="ARBA" id="ARBA00023136"/>
    </source>
</evidence>
<dbReference type="EC" id="3.6.5.n1" evidence="11 12"/>
<protein>
    <recommendedName>
        <fullName evidence="11 12">Elongation factor 4</fullName>
        <shortName evidence="12">EF-4</shortName>
        <ecNumber evidence="11 12">3.6.5.n1</ecNumber>
    </recommendedName>
    <alternativeName>
        <fullName evidence="12">Ribosomal back-translocase LepA</fullName>
    </alternativeName>
</protein>
<evidence type="ECO:0000313" key="14">
    <source>
        <dbReference type="EMBL" id="RNB57635.1"/>
    </source>
</evidence>
<dbReference type="AlphaFoldDB" id="A0A3M8B483"/>
<comment type="caution">
    <text evidence="14">The sequence shown here is derived from an EMBL/GenBank/DDBJ whole genome shotgun (WGS) entry which is preliminary data.</text>
</comment>
<dbReference type="SUPFAM" id="SSF54980">
    <property type="entry name" value="EF-G C-terminal domain-like"/>
    <property type="match status" value="2"/>
</dbReference>
<dbReference type="PANTHER" id="PTHR43512:SF4">
    <property type="entry name" value="TRANSLATION FACTOR GUF1 HOMOLOG, CHLOROPLASTIC"/>
    <property type="match status" value="1"/>
</dbReference>
<feature type="binding site" evidence="12">
    <location>
        <begin position="137"/>
        <end position="140"/>
    </location>
    <ligand>
        <name>GTP</name>
        <dbReference type="ChEBI" id="CHEBI:37565"/>
    </ligand>
</feature>
<evidence type="ECO:0000256" key="6">
    <source>
        <dbReference type="ARBA" id="ARBA00023134"/>
    </source>
</evidence>
<dbReference type="InterPro" id="IPR031157">
    <property type="entry name" value="G_TR_CS"/>
</dbReference>
<dbReference type="SUPFAM" id="SSF52540">
    <property type="entry name" value="P-loop containing nucleoside triphosphate hydrolases"/>
    <property type="match status" value="1"/>
</dbReference>
<feature type="domain" description="Tr-type G" evidence="13">
    <location>
        <begin position="8"/>
        <end position="190"/>
    </location>
</feature>
<evidence type="ECO:0000313" key="15">
    <source>
        <dbReference type="Proteomes" id="UP000268829"/>
    </source>
</evidence>